<gene>
    <name evidence="11" type="primary">atoS</name>
    <name evidence="11" type="ORF">DTL3_1838</name>
</gene>
<dbReference type="NCBIfam" id="TIGR00229">
    <property type="entry name" value="sensory_box"/>
    <property type="match status" value="1"/>
</dbReference>
<dbReference type="Pfam" id="PF00512">
    <property type="entry name" value="HisKA"/>
    <property type="match status" value="1"/>
</dbReference>
<keyword evidence="4 11" id="KW-0808">Transferase</keyword>
<evidence type="ECO:0000256" key="4">
    <source>
        <dbReference type="ARBA" id="ARBA00022679"/>
    </source>
</evidence>
<organism evidence="11 12">
    <name type="scientific">Defluviitoga tunisiensis</name>
    <dbReference type="NCBI Taxonomy" id="1006576"/>
    <lineage>
        <taxon>Bacteria</taxon>
        <taxon>Thermotogati</taxon>
        <taxon>Thermotogota</taxon>
        <taxon>Thermotogae</taxon>
        <taxon>Petrotogales</taxon>
        <taxon>Petrotogaceae</taxon>
        <taxon>Defluviitoga</taxon>
    </lineage>
</organism>
<dbReference type="SMART" id="SM00091">
    <property type="entry name" value="PAS"/>
    <property type="match status" value="1"/>
</dbReference>
<keyword evidence="8" id="KW-0902">Two-component regulatory system</keyword>
<dbReference type="CDD" id="cd00130">
    <property type="entry name" value="PAS"/>
    <property type="match status" value="1"/>
</dbReference>
<comment type="catalytic activity">
    <reaction evidence="1">
        <text>ATP + protein L-histidine = ADP + protein N-phospho-L-histidine.</text>
        <dbReference type="EC" id="2.7.13.3"/>
    </reaction>
</comment>
<keyword evidence="12" id="KW-1185">Reference proteome</keyword>
<dbReference type="Proteomes" id="UP000032809">
    <property type="component" value="Chromosome I"/>
</dbReference>
<dbReference type="InterPro" id="IPR003594">
    <property type="entry name" value="HATPase_dom"/>
</dbReference>
<dbReference type="InterPro" id="IPR036097">
    <property type="entry name" value="HisK_dim/P_sf"/>
</dbReference>
<dbReference type="InterPro" id="IPR003661">
    <property type="entry name" value="HisK_dim/P_dom"/>
</dbReference>
<dbReference type="InterPro" id="IPR013656">
    <property type="entry name" value="PAS_4"/>
</dbReference>
<evidence type="ECO:0000256" key="1">
    <source>
        <dbReference type="ARBA" id="ARBA00000085"/>
    </source>
</evidence>
<dbReference type="InterPro" id="IPR004358">
    <property type="entry name" value="Sig_transdc_His_kin-like_C"/>
</dbReference>
<evidence type="ECO:0000256" key="2">
    <source>
        <dbReference type="ARBA" id="ARBA00012438"/>
    </source>
</evidence>
<evidence type="ECO:0000259" key="10">
    <source>
        <dbReference type="PROSITE" id="PS50112"/>
    </source>
</evidence>
<sequence length="919" mass="106786">MMDNLLNIISKEDPRKLLKSTFEEISSRLKYKLRKENLVFIYEAKREILRSLASTVSNISQIRIHLSNEDELKKQLISGQKVFLKITSKNIDTSDAEIEEVSLYLYPIVLNDKLIGAVGFFEDPTDEQLLKEELYYFSILIDLVLETLKIQELKEKISLMVQLTNVLEEITEENVLINNVLHLIKNSLHAECLAYWKYEDNKLVLNCFTGLEDSKVRFKTLDVENSLEGRTIKEKSSFFLIGRENFENYPLAFDIDLKSSIHAIVEQNNEIYGVLSAYNREEGFDYRTYKNFDETDFSVLNDSAKRLAFSFHRIKLYRKLQDEVSKLTSLKESHEKLIEMQKEYLDRMNSLDKISQAVRSVYDKNLAIKIMLLGLTSGRGLKFNRALYLEKDSVRGLLIPKLWVGPDEDQDANEVWKEANIRAIKYGSLTQYLKEEGIRLPSNNKLTLTVQNKVLAYKGHPILERVVEKKQVIHVVPQMLEIKWEDLEDIYDIVRTEEFLIFPITGMLETKGVIIVDNKITRKPVTTMDIEIVKLFKDNVGLAIEMIENYQELSQKTKRLEEQKDLMDYYRRFKDNILQNLPVAIIVVDRGGKITEWNKKAENIFSRPRENVMGTSIADLVSVFGDDIIEIIQKVYHSRNYLKLQNYKLYLSNEERTFDIQFSPLRNEELGVVEGIIIVFDDVTELYNLQKEMEKREKLATMGEMAAKIAHEIRNPLTVIGGFLNRLNKKAGDNEYVQKYTKIIGEELYRLENIVNEILEYTRGVKLMQVEEIDLIEIIREVLLMYEDFIKQKDIMLNIEWLNERVFVKADRDKIKQVLINLIKNSIEVVDENGKIDIKVGKEDGKAFFEISNNGAPISAEVKDKLFTPFFTTKSDGTGLGLAICKKIIEEEHKGKIFLVKSDETGTSFRFEIPLVHSN</sequence>
<dbReference type="Pfam" id="PF08448">
    <property type="entry name" value="PAS_4"/>
    <property type="match status" value="1"/>
</dbReference>
<evidence type="ECO:0000256" key="3">
    <source>
        <dbReference type="ARBA" id="ARBA00022553"/>
    </source>
</evidence>
<dbReference type="SUPFAM" id="SSF55781">
    <property type="entry name" value="GAF domain-like"/>
    <property type="match status" value="2"/>
</dbReference>
<dbReference type="KEGG" id="dtn:DTL3_1838"/>
<dbReference type="PANTHER" id="PTHR43065">
    <property type="entry name" value="SENSOR HISTIDINE KINASE"/>
    <property type="match status" value="1"/>
</dbReference>
<evidence type="ECO:0000259" key="9">
    <source>
        <dbReference type="PROSITE" id="PS50109"/>
    </source>
</evidence>
<dbReference type="Gene3D" id="3.30.450.40">
    <property type="match status" value="2"/>
</dbReference>
<dbReference type="STRING" id="1006576.DTL3_1838"/>
<dbReference type="Gene3D" id="1.10.287.130">
    <property type="match status" value="1"/>
</dbReference>
<dbReference type="HOGENOM" id="CLU_322055_0_0_0"/>
<dbReference type="InterPro" id="IPR000014">
    <property type="entry name" value="PAS"/>
</dbReference>
<accession>A0A0C7P460</accession>
<dbReference type="SUPFAM" id="SSF55785">
    <property type="entry name" value="PYP-like sensor domain (PAS domain)"/>
    <property type="match status" value="1"/>
</dbReference>
<dbReference type="InterPro" id="IPR005467">
    <property type="entry name" value="His_kinase_dom"/>
</dbReference>
<dbReference type="GO" id="GO:0005524">
    <property type="term" value="F:ATP binding"/>
    <property type="evidence" value="ECO:0007669"/>
    <property type="project" value="UniProtKB-KW"/>
</dbReference>
<dbReference type="Pfam" id="PF02518">
    <property type="entry name" value="HATPase_c"/>
    <property type="match status" value="1"/>
</dbReference>
<dbReference type="InterPro" id="IPR035965">
    <property type="entry name" value="PAS-like_dom_sf"/>
</dbReference>
<evidence type="ECO:0000313" key="11">
    <source>
        <dbReference type="EMBL" id="CEP79120.1"/>
    </source>
</evidence>
<dbReference type="PROSITE" id="PS50109">
    <property type="entry name" value="HIS_KIN"/>
    <property type="match status" value="1"/>
</dbReference>
<evidence type="ECO:0000256" key="8">
    <source>
        <dbReference type="ARBA" id="ARBA00023012"/>
    </source>
</evidence>
<keyword evidence="7" id="KW-0067">ATP-binding</keyword>
<dbReference type="EC" id="2.7.13.3" evidence="2"/>
<keyword evidence="5" id="KW-0547">Nucleotide-binding</keyword>
<name>A0A0C7P460_DEFTU</name>
<evidence type="ECO:0000256" key="6">
    <source>
        <dbReference type="ARBA" id="ARBA00022777"/>
    </source>
</evidence>
<keyword evidence="6 11" id="KW-0418">Kinase</keyword>
<proteinExistence type="predicted"/>
<dbReference type="GO" id="GO:0000155">
    <property type="term" value="F:phosphorelay sensor kinase activity"/>
    <property type="evidence" value="ECO:0007669"/>
    <property type="project" value="InterPro"/>
</dbReference>
<dbReference type="InterPro" id="IPR036890">
    <property type="entry name" value="HATPase_C_sf"/>
</dbReference>
<dbReference type="PRINTS" id="PR00344">
    <property type="entry name" value="BCTRLSENSOR"/>
</dbReference>
<dbReference type="SMART" id="SM00388">
    <property type="entry name" value="HisKA"/>
    <property type="match status" value="1"/>
</dbReference>
<evidence type="ECO:0000256" key="7">
    <source>
        <dbReference type="ARBA" id="ARBA00022840"/>
    </source>
</evidence>
<protein>
    <recommendedName>
        <fullName evidence="2">histidine kinase</fullName>
        <ecNumber evidence="2">2.7.13.3</ecNumber>
    </recommendedName>
</protein>
<dbReference type="CDD" id="cd00082">
    <property type="entry name" value="HisKA"/>
    <property type="match status" value="1"/>
</dbReference>
<dbReference type="PANTHER" id="PTHR43065:SF10">
    <property type="entry name" value="PEROXIDE STRESS-ACTIVATED HISTIDINE KINASE MAK3"/>
    <property type="match status" value="1"/>
</dbReference>
<dbReference type="EMBL" id="LN824141">
    <property type="protein sequence ID" value="CEP79120.1"/>
    <property type="molecule type" value="Genomic_DNA"/>
</dbReference>
<dbReference type="Gene3D" id="3.30.450.20">
    <property type="entry name" value="PAS domain"/>
    <property type="match status" value="1"/>
</dbReference>
<keyword evidence="3" id="KW-0597">Phosphoprotein</keyword>
<dbReference type="SUPFAM" id="SSF47384">
    <property type="entry name" value="Homodimeric domain of signal transducing histidine kinase"/>
    <property type="match status" value="1"/>
</dbReference>
<evidence type="ECO:0000256" key="5">
    <source>
        <dbReference type="ARBA" id="ARBA00022741"/>
    </source>
</evidence>
<evidence type="ECO:0000313" key="12">
    <source>
        <dbReference type="Proteomes" id="UP000032809"/>
    </source>
</evidence>
<feature type="domain" description="Histidine kinase" evidence="9">
    <location>
        <begin position="708"/>
        <end position="917"/>
    </location>
</feature>
<dbReference type="Gene3D" id="3.30.565.10">
    <property type="entry name" value="Histidine kinase-like ATPase, C-terminal domain"/>
    <property type="match status" value="1"/>
</dbReference>
<dbReference type="SMART" id="SM00387">
    <property type="entry name" value="HATPase_c"/>
    <property type="match status" value="1"/>
</dbReference>
<dbReference type="AlphaFoldDB" id="A0A0C7P460"/>
<feature type="domain" description="PAS" evidence="10">
    <location>
        <begin position="577"/>
        <end position="645"/>
    </location>
</feature>
<dbReference type="PROSITE" id="PS50112">
    <property type="entry name" value="PAS"/>
    <property type="match status" value="1"/>
</dbReference>
<dbReference type="InterPro" id="IPR029016">
    <property type="entry name" value="GAF-like_dom_sf"/>
</dbReference>
<reference evidence="12" key="1">
    <citation type="submission" date="2014-11" db="EMBL/GenBank/DDBJ databases">
        <authorList>
            <person name="Wibberg D."/>
        </authorList>
    </citation>
    <scope>NUCLEOTIDE SEQUENCE [LARGE SCALE GENOMIC DNA]</scope>
    <source>
        <strain evidence="12">L3</strain>
    </source>
</reference>
<dbReference type="SUPFAM" id="SSF55874">
    <property type="entry name" value="ATPase domain of HSP90 chaperone/DNA topoisomerase II/histidine kinase"/>
    <property type="match status" value="1"/>
</dbReference>